<sequence>VATANAMTLVPVARIKDVVKPKKVLVATVNVEAVVPAINAHVTKTMFSSLIRHSKITSKTAFVVIS</sequence>
<reference evidence="2" key="1">
    <citation type="submission" date="2022-11" db="UniProtKB">
        <authorList>
            <consortium name="WormBaseParasite"/>
        </authorList>
    </citation>
    <scope>IDENTIFICATION</scope>
</reference>
<keyword evidence="1" id="KW-1185">Reference proteome</keyword>
<evidence type="ECO:0000313" key="2">
    <source>
        <dbReference type="WBParaSite" id="ACRNAN_scaffold4013.g28043.t1"/>
    </source>
</evidence>
<name>A0A914DUV7_9BILA</name>
<accession>A0A914DUV7</accession>
<dbReference type="WBParaSite" id="ACRNAN_scaffold4013.g28043.t1">
    <property type="protein sequence ID" value="ACRNAN_scaffold4013.g28043.t1"/>
    <property type="gene ID" value="ACRNAN_scaffold4013.g28043"/>
</dbReference>
<dbReference type="AlphaFoldDB" id="A0A914DUV7"/>
<evidence type="ECO:0000313" key="1">
    <source>
        <dbReference type="Proteomes" id="UP000887540"/>
    </source>
</evidence>
<protein>
    <submittedName>
        <fullName evidence="2">Uncharacterized protein</fullName>
    </submittedName>
</protein>
<organism evidence="1 2">
    <name type="scientific">Acrobeloides nanus</name>
    <dbReference type="NCBI Taxonomy" id="290746"/>
    <lineage>
        <taxon>Eukaryota</taxon>
        <taxon>Metazoa</taxon>
        <taxon>Ecdysozoa</taxon>
        <taxon>Nematoda</taxon>
        <taxon>Chromadorea</taxon>
        <taxon>Rhabditida</taxon>
        <taxon>Tylenchina</taxon>
        <taxon>Cephalobomorpha</taxon>
        <taxon>Cephaloboidea</taxon>
        <taxon>Cephalobidae</taxon>
        <taxon>Acrobeloides</taxon>
    </lineage>
</organism>
<dbReference type="Proteomes" id="UP000887540">
    <property type="component" value="Unplaced"/>
</dbReference>
<proteinExistence type="predicted"/>